<reference evidence="9" key="1">
    <citation type="submission" date="2023-09" db="UniProtKB">
        <authorList>
            <consortium name="Ensembl"/>
        </authorList>
    </citation>
    <scope>IDENTIFICATION</scope>
</reference>
<keyword evidence="6" id="KW-0891">Chondrogenesis</keyword>
<dbReference type="GO" id="GO:0030514">
    <property type="term" value="P:negative regulation of BMP signaling pathway"/>
    <property type="evidence" value="ECO:0007669"/>
    <property type="project" value="InterPro"/>
</dbReference>
<evidence type="ECO:0000256" key="7">
    <source>
        <dbReference type="PIRSR" id="PIRSR008129-1"/>
    </source>
</evidence>
<proteinExistence type="inferred from homology"/>
<evidence type="ECO:0000256" key="2">
    <source>
        <dbReference type="ARBA" id="ARBA00007480"/>
    </source>
</evidence>
<dbReference type="STRING" id="303518.ENSPNYP00000008249"/>
<reference evidence="11" key="2">
    <citation type="submission" date="2025-04" db="UniProtKB">
        <authorList>
            <consortium name="RefSeq"/>
        </authorList>
    </citation>
    <scope>IDENTIFICATION</scope>
</reference>
<dbReference type="Gene3D" id="1.10.287.520">
    <property type="entry name" value="Helix hairpin bin"/>
    <property type="match status" value="1"/>
</dbReference>
<keyword evidence="5 8" id="KW-0732">Signal</keyword>
<keyword evidence="7" id="KW-1015">Disulfide bond</keyword>
<dbReference type="InterPro" id="IPR008717">
    <property type="entry name" value="Noggin"/>
</dbReference>
<evidence type="ECO:0000256" key="3">
    <source>
        <dbReference type="ARBA" id="ARBA00022473"/>
    </source>
</evidence>
<sequence length="283" mass="31934">MCGQFAICLCWIFLTFLLDASLAFISNISTQNQHPNVTVAQDQDGTGWDSPFLQLGASLPSFSQPIRPYTLITNADDYHYMPKVRHRQPSRLLRLLGSSFDPFWMSVDHPFESPKGSQPTLTTFKEKFNLRVSPELRKASAKYQQKLEKEAAELDLSSLPSDAANSVRGWLVRSATCKLQHQWVDLGPTFWPRWLRQTDCEGPDGGQSCSFPSGMNCVRAQTTHIKILAWHCIEVRDGDDRSRKLRGENSDGSAQMGTGEARKRCLWRQVPYPVVTACMCSCK</sequence>
<feature type="signal peptide" evidence="8">
    <location>
        <begin position="1"/>
        <end position="23"/>
    </location>
</feature>
<feature type="disulfide bond" evidence="7">
    <location>
        <begin position="209"/>
        <end position="280"/>
    </location>
</feature>
<dbReference type="GO" id="GO:0005615">
    <property type="term" value="C:extracellular space"/>
    <property type="evidence" value="ECO:0007669"/>
    <property type="project" value="TreeGrafter"/>
</dbReference>
<dbReference type="PANTHER" id="PTHR10494">
    <property type="entry name" value="BONE MORPHOGENETIC PROTEIN INHIBITOR, NOGGIN"/>
    <property type="match status" value="1"/>
</dbReference>
<dbReference type="PANTHER" id="PTHR10494:SF6">
    <property type="entry name" value="NOGGIN"/>
    <property type="match status" value="1"/>
</dbReference>
<feature type="disulfide bond" evidence="7">
    <location>
        <begin position="200"/>
        <end position="278"/>
    </location>
</feature>
<keyword evidence="3" id="KW-0217">Developmental protein</keyword>
<dbReference type="GO" id="GO:0009953">
    <property type="term" value="P:dorsal/ventral pattern formation"/>
    <property type="evidence" value="ECO:0007669"/>
    <property type="project" value="TreeGrafter"/>
</dbReference>
<evidence type="ECO:0000313" key="9">
    <source>
        <dbReference type="Ensembl" id="ENSPNYP00000008249.1"/>
    </source>
</evidence>
<comment type="subcellular location">
    <subcellularLocation>
        <location evidence="1">Secreted</location>
    </subcellularLocation>
</comment>
<feature type="disulfide bond" evidence="7">
    <location>
        <begin position="232"/>
        <end position="265"/>
    </location>
</feature>
<protein>
    <submittedName>
        <fullName evidence="9 11">Noggin-like</fullName>
    </submittedName>
</protein>
<evidence type="ECO:0000313" key="10">
    <source>
        <dbReference type="Proteomes" id="UP000695023"/>
    </source>
</evidence>
<evidence type="ECO:0000256" key="8">
    <source>
        <dbReference type="SAM" id="SignalP"/>
    </source>
</evidence>
<dbReference type="SUPFAM" id="SSF57501">
    <property type="entry name" value="Cystine-knot cytokines"/>
    <property type="match status" value="1"/>
</dbReference>
<dbReference type="GO" id="GO:0001649">
    <property type="term" value="P:osteoblast differentiation"/>
    <property type="evidence" value="ECO:0007669"/>
    <property type="project" value="TreeGrafter"/>
</dbReference>
<dbReference type="GO" id="GO:0051216">
    <property type="term" value="P:cartilage development"/>
    <property type="evidence" value="ECO:0007669"/>
    <property type="project" value="UniProtKB-KW"/>
</dbReference>
<dbReference type="InterPro" id="IPR029034">
    <property type="entry name" value="Cystine-knot_cytokine"/>
</dbReference>
<dbReference type="OrthoDB" id="5950649at2759"/>
<dbReference type="RefSeq" id="XP_005735890.1">
    <property type="nucleotide sequence ID" value="XM_005735833.1"/>
</dbReference>
<keyword evidence="10" id="KW-1185">Reference proteome</keyword>
<dbReference type="GeneID" id="102207150"/>
<comment type="similarity">
    <text evidence="2">Belongs to the noggin family.</text>
</comment>
<dbReference type="Gene3D" id="2.10.90.10">
    <property type="entry name" value="Cystine-knot cytokines"/>
    <property type="match status" value="1"/>
</dbReference>
<evidence type="ECO:0000256" key="4">
    <source>
        <dbReference type="ARBA" id="ARBA00022525"/>
    </source>
</evidence>
<accession>A0A3B4FEV7</accession>
<dbReference type="Ensembl" id="ENSPNYT00000008449.1">
    <property type="protein sequence ID" value="ENSPNYP00000008249.1"/>
    <property type="gene ID" value="ENSPNYG00000006321.1"/>
</dbReference>
<evidence type="ECO:0000313" key="11">
    <source>
        <dbReference type="RefSeq" id="XP_005735890.1"/>
    </source>
</evidence>
<dbReference type="AlphaFoldDB" id="A0A3B4FEV7"/>
<name>A0A3B4FEV7_9CICH</name>
<feature type="disulfide bond" evidence="7">
    <location>
        <begin position="177"/>
        <end position="217"/>
    </location>
</feature>
<gene>
    <name evidence="11" type="primary">LOC102207150</name>
</gene>
<evidence type="ECO:0000256" key="1">
    <source>
        <dbReference type="ARBA" id="ARBA00004613"/>
    </source>
</evidence>
<dbReference type="GO" id="GO:0045596">
    <property type="term" value="P:negative regulation of cell differentiation"/>
    <property type="evidence" value="ECO:0007669"/>
    <property type="project" value="InterPro"/>
</dbReference>
<dbReference type="Proteomes" id="UP000695023">
    <property type="component" value="Unplaced"/>
</dbReference>
<dbReference type="PIRSF" id="PIRSF008129">
    <property type="entry name" value="Noggin"/>
    <property type="match status" value="1"/>
</dbReference>
<organism evidence="9">
    <name type="scientific">Pundamilia nyererei</name>
    <dbReference type="NCBI Taxonomy" id="303518"/>
    <lineage>
        <taxon>Eukaryota</taxon>
        <taxon>Metazoa</taxon>
        <taxon>Chordata</taxon>
        <taxon>Craniata</taxon>
        <taxon>Vertebrata</taxon>
        <taxon>Euteleostomi</taxon>
        <taxon>Actinopterygii</taxon>
        <taxon>Neopterygii</taxon>
        <taxon>Teleostei</taxon>
        <taxon>Neoteleostei</taxon>
        <taxon>Acanthomorphata</taxon>
        <taxon>Ovalentaria</taxon>
        <taxon>Cichlomorphae</taxon>
        <taxon>Cichliformes</taxon>
        <taxon>Cichlidae</taxon>
        <taxon>African cichlids</taxon>
        <taxon>Pseudocrenilabrinae</taxon>
        <taxon>Haplochromini</taxon>
        <taxon>Pundamilia</taxon>
    </lineage>
</organism>
<evidence type="ECO:0000256" key="6">
    <source>
        <dbReference type="ARBA" id="ARBA00023188"/>
    </source>
</evidence>
<keyword evidence="4" id="KW-0964">Secreted</keyword>
<feature type="chain" id="PRO_5044590043" evidence="8">
    <location>
        <begin position="24"/>
        <end position="283"/>
    </location>
</feature>
<evidence type="ECO:0000256" key="5">
    <source>
        <dbReference type="ARBA" id="ARBA00022729"/>
    </source>
</evidence>
<dbReference type="GeneTree" id="ENSGT00390000006009"/>
<dbReference type="Pfam" id="PF05806">
    <property type="entry name" value="Noggin"/>
    <property type="match status" value="1"/>
</dbReference>